<dbReference type="EMBL" id="CBDS010000102">
    <property type="protein sequence ID" value="CDB46943.1"/>
    <property type="molecule type" value="Genomic_DNA"/>
</dbReference>
<dbReference type="PROSITE" id="PS50943">
    <property type="entry name" value="HTH_CROC1"/>
    <property type="match status" value="1"/>
</dbReference>
<dbReference type="HOGENOM" id="CLU_066192_4_5_9"/>
<sequence length="134" mass="15172">MTISDIKDLIKNRRVELGLTLKDVAQAVGVSEGTVSRWESGNITNMKRNKIAALAKVLRISPTIIMGWNESVVSEDNSCYYLNPEAAKMAQEIYDNPQYKVLFDATKKLKPESIKEVMKFIDYQKAKEEGDLNE</sequence>
<proteinExistence type="predicted"/>
<dbReference type="InterPro" id="IPR010982">
    <property type="entry name" value="Lambda_DNA-bd_dom_sf"/>
</dbReference>
<dbReference type="SMART" id="SM00530">
    <property type="entry name" value="HTH_XRE"/>
    <property type="match status" value="1"/>
</dbReference>
<dbReference type="STRING" id="1262914.BN533_01956"/>
<organism evidence="2">
    <name type="scientific">Phascolarctobacterium faecium</name>
    <dbReference type="NCBI Taxonomy" id="33025"/>
    <lineage>
        <taxon>Bacteria</taxon>
        <taxon>Bacillati</taxon>
        <taxon>Bacillota</taxon>
        <taxon>Negativicutes</taxon>
        <taxon>Acidaminococcales</taxon>
        <taxon>Acidaminococcaceae</taxon>
        <taxon>Phascolarctobacterium</taxon>
    </lineage>
</organism>
<dbReference type="GO" id="GO:0003677">
    <property type="term" value="F:DNA binding"/>
    <property type="evidence" value="ECO:0007669"/>
    <property type="project" value="InterPro"/>
</dbReference>
<gene>
    <name evidence="2" type="ORF">BN533_01956</name>
</gene>
<dbReference type="Gene3D" id="1.10.260.40">
    <property type="entry name" value="lambda repressor-like DNA-binding domains"/>
    <property type="match status" value="1"/>
</dbReference>
<dbReference type="CDD" id="cd00093">
    <property type="entry name" value="HTH_XRE"/>
    <property type="match status" value="1"/>
</dbReference>
<evidence type="ECO:0000313" key="2">
    <source>
        <dbReference type="EMBL" id="CDB46943.1"/>
    </source>
</evidence>
<accession>R6I9P0</accession>
<protein>
    <recommendedName>
        <fullName evidence="1">HTH cro/C1-type domain-containing protein</fullName>
    </recommendedName>
</protein>
<dbReference type="Pfam" id="PF01381">
    <property type="entry name" value="HTH_3"/>
    <property type="match status" value="1"/>
</dbReference>
<dbReference type="InterPro" id="IPR001387">
    <property type="entry name" value="Cro/C1-type_HTH"/>
</dbReference>
<dbReference type="RefSeq" id="WP_021718856.1">
    <property type="nucleotide sequence ID" value="NZ_CAUEMD010000016.1"/>
</dbReference>
<feature type="domain" description="HTH cro/C1-type" evidence="1">
    <location>
        <begin position="10"/>
        <end position="65"/>
    </location>
</feature>
<evidence type="ECO:0000259" key="1">
    <source>
        <dbReference type="PROSITE" id="PS50943"/>
    </source>
</evidence>
<dbReference type="AlphaFoldDB" id="R6I9P0"/>
<comment type="caution">
    <text evidence="2">The sequence shown here is derived from an EMBL/GenBank/DDBJ whole genome shotgun (WGS) entry which is preliminary data.</text>
</comment>
<reference evidence="2" key="1">
    <citation type="submission" date="2012-11" db="EMBL/GenBank/DDBJ databases">
        <title>Dependencies among metagenomic species, viruses, plasmids and units of genetic variation.</title>
        <authorList>
            <person name="Nielsen H.B."/>
            <person name="Almeida M."/>
            <person name="Juncker A.S."/>
            <person name="Rasmussen S."/>
            <person name="Li J."/>
            <person name="Sunagawa S."/>
            <person name="Plichta D."/>
            <person name="Gautier L."/>
            <person name="Le Chatelier E."/>
            <person name="Peletier E."/>
            <person name="Bonde I."/>
            <person name="Nielsen T."/>
            <person name="Manichanh C."/>
            <person name="Arumugam M."/>
            <person name="Batto J."/>
            <person name="Santos M.B.Q.D."/>
            <person name="Blom N."/>
            <person name="Borruel N."/>
            <person name="Burgdorf K.S."/>
            <person name="Boumezbeur F."/>
            <person name="Casellas F."/>
            <person name="Dore J."/>
            <person name="Guarner F."/>
            <person name="Hansen T."/>
            <person name="Hildebrand F."/>
            <person name="Kaas R.S."/>
            <person name="Kennedy S."/>
            <person name="Kristiansen K."/>
            <person name="Kultima J.R."/>
            <person name="Leonard P."/>
            <person name="Levenez F."/>
            <person name="Lund O."/>
            <person name="Moumen B."/>
            <person name="Le Paslier D."/>
            <person name="Pons N."/>
            <person name="Pedersen O."/>
            <person name="Prifti E."/>
            <person name="Qin J."/>
            <person name="Raes J."/>
            <person name="Tap J."/>
            <person name="Tims S."/>
            <person name="Ussery D.W."/>
            <person name="Yamada T."/>
            <person name="MetaHit consortium"/>
            <person name="Renault P."/>
            <person name="Sicheritz-Ponten T."/>
            <person name="Bork P."/>
            <person name="Wang J."/>
            <person name="Brunak S."/>
            <person name="Ehrlich S.D."/>
        </authorList>
    </citation>
    <scope>NUCLEOTIDE SEQUENCE [LARGE SCALE GENOMIC DNA]</scope>
</reference>
<dbReference type="eggNOG" id="COG1396">
    <property type="taxonomic scope" value="Bacteria"/>
</dbReference>
<name>R6I9P0_9FIRM</name>
<dbReference type="SUPFAM" id="SSF47413">
    <property type="entry name" value="lambda repressor-like DNA-binding domains"/>
    <property type="match status" value="1"/>
</dbReference>